<gene>
    <name evidence="6" type="ORF">SCLCIDRAFT_1220118</name>
</gene>
<evidence type="ECO:0000256" key="3">
    <source>
        <dbReference type="ARBA" id="ARBA00022737"/>
    </source>
</evidence>
<evidence type="ECO:0000256" key="5">
    <source>
        <dbReference type="ARBA" id="ARBA00023242"/>
    </source>
</evidence>
<dbReference type="GO" id="GO:0043124">
    <property type="term" value="P:negative regulation of canonical NF-kappaB signal transduction"/>
    <property type="evidence" value="ECO:0007669"/>
    <property type="project" value="InterPro"/>
</dbReference>
<accession>A0A0C2ZW22</accession>
<evidence type="ECO:0000256" key="2">
    <source>
        <dbReference type="ARBA" id="ARBA00022553"/>
    </source>
</evidence>
<dbReference type="STRING" id="1036808.A0A0C2ZW22"/>
<dbReference type="InterPro" id="IPR038753">
    <property type="entry name" value="NFKBIL1"/>
</dbReference>
<reference evidence="6 7" key="1">
    <citation type="submission" date="2014-04" db="EMBL/GenBank/DDBJ databases">
        <authorList>
            <consortium name="DOE Joint Genome Institute"/>
            <person name="Kuo A."/>
            <person name="Kohler A."/>
            <person name="Nagy L.G."/>
            <person name="Floudas D."/>
            <person name="Copeland A."/>
            <person name="Barry K.W."/>
            <person name="Cichocki N."/>
            <person name="Veneault-Fourrey C."/>
            <person name="LaButti K."/>
            <person name="Lindquist E.A."/>
            <person name="Lipzen A."/>
            <person name="Lundell T."/>
            <person name="Morin E."/>
            <person name="Murat C."/>
            <person name="Sun H."/>
            <person name="Tunlid A."/>
            <person name="Henrissat B."/>
            <person name="Grigoriev I.V."/>
            <person name="Hibbett D.S."/>
            <person name="Martin F."/>
            <person name="Nordberg H.P."/>
            <person name="Cantor M.N."/>
            <person name="Hua S.X."/>
        </authorList>
    </citation>
    <scope>NUCLEOTIDE SEQUENCE [LARGE SCALE GENOMIC DNA]</scope>
    <source>
        <strain evidence="6 7">Foug A</strain>
    </source>
</reference>
<dbReference type="AlphaFoldDB" id="A0A0C2ZW22"/>
<dbReference type="HOGENOM" id="CLU_050706_0_0_1"/>
<dbReference type="PANTHER" id="PTHR15263:SF1">
    <property type="entry name" value="NF-KAPPA-B INHIBITOR-LIKE PROTEIN 1"/>
    <property type="match status" value="1"/>
</dbReference>
<organism evidence="6 7">
    <name type="scientific">Scleroderma citrinum Foug A</name>
    <dbReference type="NCBI Taxonomy" id="1036808"/>
    <lineage>
        <taxon>Eukaryota</taxon>
        <taxon>Fungi</taxon>
        <taxon>Dikarya</taxon>
        <taxon>Basidiomycota</taxon>
        <taxon>Agaricomycotina</taxon>
        <taxon>Agaricomycetes</taxon>
        <taxon>Agaricomycetidae</taxon>
        <taxon>Boletales</taxon>
        <taxon>Sclerodermatineae</taxon>
        <taxon>Sclerodermataceae</taxon>
        <taxon>Scleroderma</taxon>
    </lineage>
</organism>
<keyword evidence="4" id="KW-0040">ANK repeat</keyword>
<dbReference type="GO" id="GO:0005634">
    <property type="term" value="C:nucleus"/>
    <property type="evidence" value="ECO:0007669"/>
    <property type="project" value="UniProtKB-SubCell"/>
</dbReference>
<protein>
    <submittedName>
        <fullName evidence="6">Uncharacterized protein</fullName>
    </submittedName>
</protein>
<keyword evidence="7" id="KW-1185">Reference proteome</keyword>
<evidence type="ECO:0000313" key="7">
    <source>
        <dbReference type="Proteomes" id="UP000053989"/>
    </source>
</evidence>
<keyword evidence="3" id="KW-0677">Repeat</keyword>
<dbReference type="Proteomes" id="UP000053989">
    <property type="component" value="Unassembled WGS sequence"/>
</dbReference>
<evidence type="ECO:0000256" key="1">
    <source>
        <dbReference type="ARBA" id="ARBA00004123"/>
    </source>
</evidence>
<proteinExistence type="predicted"/>
<name>A0A0C2ZW22_9AGAM</name>
<dbReference type="InParanoid" id="A0A0C2ZW22"/>
<dbReference type="OrthoDB" id="3241983at2759"/>
<comment type="subcellular location">
    <subcellularLocation>
        <location evidence="1">Nucleus</location>
    </subcellularLocation>
</comment>
<dbReference type="EMBL" id="KN822111">
    <property type="protein sequence ID" value="KIM56682.1"/>
    <property type="molecule type" value="Genomic_DNA"/>
</dbReference>
<evidence type="ECO:0000256" key="4">
    <source>
        <dbReference type="ARBA" id="ARBA00023043"/>
    </source>
</evidence>
<reference evidence="7" key="2">
    <citation type="submission" date="2015-01" db="EMBL/GenBank/DDBJ databases">
        <title>Evolutionary Origins and Diversification of the Mycorrhizal Mutualists.</title>
        <authorList>
            <consortium name="DOE Joint Genome Institute"/>
            <consortium name="Mycorrhizal Genomics Consortium"/>
            <person name="Kohler A."/>
            <person name="Kuo A."/>
            <person name="Nagy L.G."/>
            <person name="Floudas D."/>
            <person name="Copeland A."/>
            <person name="Barry K.W."/>
            <person name="Cichocki N."/>
            <person name="Veneault-Fourrey C."/>
            <person name="LaButti K."/>
            <person name="Lindquist E.A."/>
            <person name="Lipzen A."/>
            <person name="Lundell T."/>
            <person name="Morin E."/>
            <person name="Murat C."/>
            <person name="Riley R."/>
            <person name="Ohm R."/>
            <person name="Sun H."/>
            <person name="Tunlid A."/>
            <person name="Henrissat B."/>
            <person name="Grigoriev I.V."/>
            <person name="Hibbett D.S."/>
            <person name="Martin F."/>
        </authorList>
    </citation>
    <scope>NUCLEOTIDE SEQUENCE [LARGE SCALE GENOMIC DNA]</scope>
    <source>
        <strain evidence="7">Foug A</strain>
    </source>
</reference>
<dbReference type="PANTHER" id="PTHR15263">
    <property type="entry name" value="I-KAPPA-B-LIKE PROTEIN IKBL"/>
    <property type="match status" value="1"/>
</dbReference>
<sequence length="231" mass="26618">MRGYLAFPPLPPVPASSSSAAVSAFTPASDSDSTLHITQIWTRQPLPQHDHDYRNKHRNLAAQSETEWVRVGGTLRDTFGRRDTARTQRIRGEIRKSNALRRARARWETYEERWRALCVICTGTNAPVGSVRFCDVPWPVRESLMDVDGLTTRAVGEFLFESLDVEVDRDNRGRTARKERIRATLVRWHPDKIALLLSRIIPEDTEMVKEGVYRVFYALRTLQDEERSDRV</sequence>
<keyword evidence="2" id="KW-0597">Phosphoprotein</keyword>
<keyword evidence="5" id="KW-0539">Nucleus</keyword>
<evidence type="ECO:0000313" key="6">
    <source>
        <dbReference type="EMBL" id="KIM56682.1"/>
    </source>
</evidence>